<feature type="region of interest" description="Disordered" evidence="1">
    <location>
        <begin position="39"/>
        <end position="84"/>
    </location>
</feature>
<gene>
    <name evidence="2" type="ORF">L1049_006483</name>
</gene>
<sequence length="84" mass="9512">MTLEDEENYDNTSVEIEFNATDRNIKATLVRDKEATDYQSNSVAKVGSATSAQRFGRNQVETSNDEAKKKAQTPRRWNSQVLTL</sequence>
<feature type="compositionally biased region" description="Polar residues" evidence="1">
    <location>
        <begin position="75"/>
        <end position="84"/>
    </location>
</feature>
<comment type="caution">
    <text evidence="2">The sequence shown here is derived from an EMBL/GenBank/DDBJ whole genome shotgun (WGS) entry which is preliminary data.</text>
</comment>
<reference evidence="2 3" key="1">
    <citation type="journal article" date="2024" name="Plant J.">
        <title>Genome sequences and population genomics reveal climatic adaptation and genomic divergence between two closely related sweetgum species.</title>
        <authorList>
            <person name="Xu W.Q."/>
            <person name="Ren C.Q."/>
            <person name="Zhang X.Y."/>
            <person name="Comes H.P."/>
            <person name="Liu X.H."/>
            <person name="Li Y.G."/>
            <person name="Kettle C.J."/>
            <person name="Jalonen R."/>
            <person name="Gaisberger H."/>
            <person name="Ma Y.Z."/>
            <person name="Qiu Y.X."/>
        </authorList>
    </citation>
    <scope>NUCLEOTIDE SEQUENCE [LARGE SCALE GENOMIC DNA]</scope>
    <source>
        <strain evidence="2">Hangzhou</strain>
    </source>
</reference>
<feature type="compositionally biased region" description="Polar residues" evidence="1">
    <location>
        <begin position="39"/>
        <end position="53"/>
    </location>
</feature>
<protein>
    <submittedName>
        <fullName evidence="2">Uncharacterized protein</fullName>
    </submittedName>
</protein>
<dbReference type="Proteomes" id="UP001415857">
    <property type="component" value="Unassembled WGS sequence"/>
</dbReference>
<dbReference type="EMBL" id="JBBPBK010000010">
    <property type="protein sequence ID" value="KAK9276945.1"/>
    <property type="molecule type" value="Genomic_DNA"/>
</dbReference>
<dbReference type="PANTHER" id="PTHR47458:SF1">
    <property type="entry name" value="SMAD_FHA DOMAIN-CONTAINING PROTEIN"/>
    <property type="match status" value="1"/>
</dbReference>
<keyword evidence="3" id="KW-1185">Reference proteome</keyword>
<evidence type="ECO:0000256" key="1">
    <source>
        <dbReference type="SAM" id="MobiDB-lite"/>
    </source>
</evidence>
<name>A0AAP0RFK9_LIQFO</name>
<evidence type="ECO:0000313" key="2">
    <source>
        <dbReference type="EMBL" id="KAK9276945.1"/>
    </source>
</evidence>
<evidence type="ECO:0000313" key="3">
    <source>
        <dbReference type="Proteomes" id="UP001415857"/>
    </source>
</evidence>
<dbReference type="PANTHER" id="PTHR47458">
    <property type="entry name" value="SMAD/FHA DOMAIN-CONTAINING PROTEIN"/>
    <property type="match status" value="1"/>
</dbReference>
<proteinExistence type="predicted"/>
<accession>A0AAP0RFK9</accession>
<dbReference type="AlphaFoldDB" id="A0AAP0RFK9"/>
<organism evidence="2 3">
    <name type="scientific">Liquidambar formosana</name>
    <name type="common">Formosan gum</name>
    <dbReference type="NCBI Taxonomy" id="63359"/>
    <lineage>
        <taxon>Eukaryota</taxon>
        <taxon>Viridiplantae</taxon>
        <taxon>Streptophyta</taxon>
        <taxon>Embryophyta</taxon>
        <taxon>Tracheophyta</taxon>
        <taxon>Spermatophyta</taxon>
        <taxon>Magnoliopsida</taxon>
        <taxon>eudicotyledons</taxon>
        <taxon>Gunneridae</taxon>
        <taxon>Pentapetalae</taxon>
        <taxon>Saxifragales</taxon>
        <taxon>Altingiaceae</taxon>
        <taxon>Liquidambar</taxon>
    </lineage>
</organism>